<keyword evidence="3" id="KW-0029">Amino-acid transport</keyword>
<evidence type="ECO:0000313" key="6">
    <source>
        <dbReference type="Proteomes" id="UP000826725"/>
    </source>
</evidence>
<dbReference type="PANTHER" id="PTHR43820">
    <property type="entry name" value="HIGH-AFFINITY BRANCHED-CHAIN AMINO ACID TRANSPORT ATP-BINDING PROTEIN LIVF"/>
    <property type="match status" value="1"/>
</dbReference>
<dbReference type="Pfam" id="PF12399">
    <property type="entry name" value="BCA_ABC_TP_C"/>
    <property type="match status" value="1"/>
</dbReference>
<evidence type="ECO:0000256" key="1">
    <source>
        <dbReference type="ARBA" id="ARBA00005417"/>
    </source>
</evidence>
<keyword evidence="6" id="KW-1185">Reference proteome</keyword>
<dbReference type="EMBL" id="AP024086">
    <property type="protein sequence ID" value="BCL62591.1"/>
    <property type="molecule type" value="Genomic_DNA"/>
</dbReference>
<accession>A0A8D5FWF2</accession>
<proteinExistence type="inferred from homology"/>
<dbReference type="InterPro" id="IPR032823">
    <property type="entry name" value="BCA_ABC_TP_C"/>
</dbReference>
<evidence type="ECO:0000313" key="5">
    <source>
        <dbReference type="EMBL" id="BCL62591.1"/>
    </source>
</evidence>
<gene>
    <name evidence="5" type="ORF">DGMP_32840</name>
</gene>
<name>A0A8D5FWF2_9BACT</name>
<dbReference type="InterPro" id="IPR052156">
    <property type="entry name" value="BCAA_Transport_ATP-bd_LivF"/>
</dbReference>
<protein>
    <recommendedName>
        <fullName evidence="4">Branched-chain amino acid ATP-binding cassette transporter C-terminal domain-containing protein</fullName>
    </recommendedName>
</protein>
<dbReference type="GO" id="GO:0015807">
    <property type="term" value="P:L-amino acid transport"/>
    <property type="evidence" value="ECO:0007669"/>
    <property type="project" value="TreeGrafter"/>
</dbReference>
<evidence type="ECO:0000256" key="3">
    <source>
        <dbReference type="ARBA" id="ARBA00022970"/>
    </source>
</evidence>
<evidence type="ECO:0000259" key="4">
    <source>
        <dbReference type="Pfam" id="PF12399"/>
    </source>
</evidence>
<reference evidence="5" key="1">
    <citation type="submission" date="2020-09" db="EMBL/GenBank/DDBJ databases">
        <title>Desulfogranum mesoprofundum gen. nov., sp. nov., a novel mesophilic, sulfate-reducing chemolithoautotroph isolated from a deep-sea hydrothermal vent chimney in the Suiyo Seamount.</title>
        <authorList>
            <person name="Hashimoto Y."/>
            <person name="Nakagawa S."/>
        </authorList>
    </citation>
    <scope>NUCLEOTIDE SEQUENCE</scope>
    <source>
        <strain evidence="5">KT2</strain>
    </source>
</reference>
<dbReference type="KEGG" id="dbk:DGMP_32840"/>
<dbReference type="Proteomes" id="UP000826725">
    <property type="component" value="Chromosome"/>
</dbReference>
<feature type="domain" description="Branched-chain amino acid ATP-binding cassette transporter C-terminal" evidence="4">
    <location>
        <begin position="73"/>
        <end position="93"/>
    </location>
</feature>
<evidence type="ECO:0000256" key="2">
    <source>
        <dbReference type="ARBA" id="ARBA00022448"/>
    </source>
</evidence>
<dbReference type="PANTHER" id="PTHR43820:SF4">
    <property type="entry name" value="HIGH-AFFINITY BRANCHED-CHAIN AMINO ACID TRANSPORT ATP-BINDING PROTEIN LIVF"/>
    <property type="match status" value="1"/>
</dbReference>
<dbReference type="GO" id="GO:0015658">
    <property type="term" value="F:branched-chain amino acid transmembrane transporter activity"/>
    <property type="evidence" value="ECO:0007669"/>
    <property type="project" value="TreeGrafter"/>
</dbReference>
<dbReference type="AlphaFoldDB" id="A0A8D5FWF2"/>
<sequence>MLAVGRALMTGCTFLLLDEPSMGLAPVLKYELFRTLKRLNEEGMTILLIEQNASLALHLAHRGYVLDTGEITAEGTSEELLDNPDVKKAYLGG</sequence>
<keyword evidence="2" id="KW-0813">Transport</keyword>
<organism evidence="5 6">
    <name type="scientific">Desulfomarina profundi</name>
    <dbReference type="NCBI Taxonomy" id="2772557"/>
    <lineage>
        <taxon>Bacteria</taxon>
        <taxon>Pseudomonadati</taxon>
        <taxon>Thermodesulfobacteriota</taxon>
        <taxon>Desulfobulbia</taxon>
        <taxon>Desulfobulbales</taxon>
        <taxon>Desulfobulbaceae</taxon>
        <taxon>Desulfomarina</taxon>
    </lineage>
</organism>
<comment type="similarity">
    <text evidence="1">Belongs to the ABC transporter superfamily.</text>
</comment>